<evidence type="ECO:0000256" key="4">
    <source>
        <dbReference type="HAMAP-Rule" id="MF_00171"/>
    </source>
</evidence>
<dbReference type="NCBIfam" id="TIGR00071">
    <property type="entry name" value="hisT_truA"/>
    <property type="match status" value="1"/>
</dbReference>
<comment type="caution">
    <text evidence="4">Lacks conserved residue(s) required for the propagation of feature annotation.</text>
</comment>
<dbReference type="Pfam" id="PF01416">
    <property type="entry name" value="PseudoU_synth_1"/>
    <property type="match status" value="2"/>
</dbReference>
<evidence type="ECO:0000256" key="5">
    <source>
        <dbReference type="PIRSR" id="PIRSR001430-1"/>
    </source>
</evidence>
<dbReference type="RefSeq" id="WP_138152499.1">
    <property type="nucleotide sequence ID" value="NZ_VANU01000003.1"/>
</dbReference>
<dbReference type="InterPro" id="IPR020097">
    <property type="entry name" value="PsdUridine_synth_TruA_a/b_dom"/>
</dbReference>
<dbReference type="GO" id="GO:0160147">
    <property type="term" value="F:tRNA pseudouridine(38-40) synthase activity"/>
    <property type="evidence" value="ECO:0007669"/>
    <property type="project" value="UniProtKB-EC"/>
</dbReference>
<dbReference type="EC" id="5.4.99.12" evidence="4"/>
<evidence type="ECO:0000259" key="8">
    <source>
        <dbReference type="Pfam" id="PF01416"/>
    </source>
</evidence>
<evidence type="ECO:0000313" key="10">
    <source>
        <dbReference type="Proteomes" id="UP000308901"/>
    </source>
</evidence>
<dbReference type="PANTHER" id="PTHR11142">
    <property type="entry name" value="PSEUDOURIDYLATE SYNTHASE"/>
    <property type="match status" value="1"/>
</dbReference>
<comment type="catalytic activity">
    <reaction evidence="4 7">
        <text>uridine(38/39/40) in tRNA = pseudouridine(38/39/40) in tRNA</text>
        <dbReference type="Rhea" id="RHEA:22376"/>
        <dbReference type="Rhea" id="RHEA-COMP:10085"/>
        <dbReference type="Rhea" id="RHEA-COMP:10087"/>
        <dbReference type="ChEBI" id="CHEBI:65314"/>
        <dbReference type="ChEBI" id="CHEBI:65315"/>
        <dbReference type="EC" id="5.4.99.12"/>
    </reaction>
</comment>
<evidence type="ECO:0000313" key="9">
    <source>
        <dbReference type="EMBL" id="TLP38504.1"/>
    </source>
</evidence>
<comment type="similarity">
    <text evidence="1 4 7">Belongs to the tRNA pseudouridine synthase TruA family.</text>
</comment>
<gene>
    <name evidence="4 9" type="primary">truA</name>
    <name evidence="9" type="ORF">FDK22_08540</name>
</gene>
<dbReference type="InterPro" id="IPR020103">
    <property type="entry name" value="PsdUridine_synth_cat_dom_sf"/>
</dbReference>
<dbReference type="Proteomes" id="UP000308901">
    <property type="component" value="Unassembled WGS sequence"/>
</dbReference>
<reference evidence="9 10" key="1">
    <citation type="submission" date="2019-05" db="EMBL/GenBank/DDBJ databases">
        <title>Arcobacter sp. nov., isolated from sea sediment.</title>
        <authorList>
            <person name="Kim W."/>
        </authorList>
    </citation>
    <scope>NUCLEOTIDE SEQUENCE [LARGE SCALE GENOMIC DNA]</scope>
    <source>
        <strain evidence="9 10">CAU 1517</strain>
    </source>
</reference>
<keyword evidence="3 4" id="KW-0413">Isomerase</keyword>
<feature type="domain" description="Pseudouridine synthase I TruA alpha/beta" evidence="8">
    <location>
        <begin position="140"/>
        <end position="240"/>
    </location>
</feature>
<dbReference type="EMBL" id="VANU01000003">
    <property type="protein sequence ID" value="TLP38504.1"/>
    <property type="molecule type" value="Genomic_DNA"/>
</dbReference>
<dbReference type="CDD" id="cd02570">
    <property type="entry name" value="PseudoU_synth_EcTruA"/>
    <property type="match status" value="1"/>
</dbReference>
<dbReference type="GO" id="GO:0003723">
    <property type="term" value="F:RNA binding"/>
    <property type="evidence" value="ECO:0007669"/>
    <property type="project" value="InterPro"/>
</dbReference>
<dbReference type="OrthoDB" id="9811823at2"/>
<name>A0A5R8Y286_9BACT</name>
<dbReference type="Gene3D" id="3.30.70.660">
    <property type="entry name" value="Pseudouridine synthase I, catalytic domain, C-terminal subdomain"/>
    <property type="match status" value="1"/>
</dbReference>
<feature type="binding site" evidence="4 6">
    <location>
        <position position="109"/>
    </location>
    <ligand>
        <name>substrate</name>
    </ligand>
</feature>
<evidence type="ECO:0000256" key="2">
    <source>
        <dbReference type="ARBA" id="ARBA00022694"/>
    </source>
</evidence>
<dbReference type="AlphaFoldDB" id="A0A5R8Y286"/>
<sequence length="241" mass="28525">MNVKFTISYDGSEYAGSQTQPNGLSVEDKLQEVFKSLNIDTKIILSGRTDKDVHATGQVFNAIIPSYWYDLKKLKDIMNRHLPISIKVHNIKEVDERFHSRFSAKKRVYRYLVTKEQLSVFNSKYISHYKDFDEEKIKEAIKLFEGVHDFEYFHKKGSDKDNTVREVFKTSFYKYRNLYVFKFTANSYLRSQIRLMVGFLLEVGKGELTKNDLILQLKKEKYIYRKPANPYGLYLTKVLYK</sequence>
<dbReference type="HAMAP" id="MF_00171">
    <property type="entry name" value="TruA"/>
    <property type="match status" value="1"/>
</dbReference>
<dbReference type="SUPFAM" id="SSF55120">
    <property type="entry name" value="Pseudouridine synthase"/>
    <property type="match status" value="1"/>
</dbReference>
<comment type="caution">
    <text evidence="9">The sequence shown here is derived from an EMBL/GenBank/DDBJ whole genome shotgun (WGS) entry which is preliminary data.</text>
</comment>
<comment type="function">
    <text evidence="4">Formation of pseudouridine at positions 38, 39 and 40 in the anticodon stem and loop of transfer RNAs.</text>
</comment>
<dbReference type="InterPro" id="IPR001406">
    <property type="entry name" value="PsdUridine_synth_TruA"/>
</dbReference>
<evidence type="ECO:0000256" key="7">
    <source>
        <dbReference type="RuleBase" id="RU003792"/>
    </source>
</evidence>
<feature type="active site" description="Nucleophile" evidence="4 5">
    <location>
        <position position="50"/>
    </location>
</feature>
<dbReference type="Gene3D" id="3.30.70.580">
    <property type="entry name" value="Pseudouridine synthase I, catalytic domain, N-terminal subdomain"/>
    <property type="match status" value="1"/>
</dbReference>
<accession>A0A5R8Y286</accession>
<keyword evidence="2 4" id="KW-0819">tRNA processing</keyword>
<feature type="domain" description="Pseudouridine synthase I TruA alpha/beta" evidence="8">
    <location>
        <begin position="8"/>
        <end position="102"/>
    </location>
</feature>
<organism evidence="9 10">
    <name type="scientific">Arcobacter arenosus</name>
    <dbReference type="NCBI Taxonomy" id="2576037"/>
    <lineage>
        <taxon>Bacteria</taxon>
        <taxon>Pseudomonadati</taxon>
        <taxon>Campylobacterota</taxon>
        <taxon>Epsilonproteobacteria</taxon>
        <taxon>Campylobacterales</taxon>
        <taxon>Arcobacteraceae</taxon>
        <taxon>Arcobacter</taxon>
    </lineage>
</organism>
<protein>
    <recommendedName>
        <fullName evidence="4">tRNA pseudouridine synthase A</fullName>
        <ecNumber evidence="4">5.4.99.12</ecNumber>
    </recommendedName>
    <alternativeName>
        <fullName evidence="4">tRNA pseudouridine(38-40) synthase</fullName>
    </alternativeName>
    <alternativeName>
        <fullName evidence="4">tRNA pseudouridylate synthase I</fullName>
    </alternativeName>
    <alternativeName>
        <fullName evidence="4">tRNA-uridine isomerase I</fullName>
    </alternativeName>
</protein>
<dbReference type="InterPro" id="IPR020095">
    <property type="entry name" value="PsdUridine_synth_TruA_C"/>
</dbReference>
<proteinExistence type="inferred from homology"/>
<comment type="subunit">
    <text evidence="4">Homodimer.</text>
</comment>
<keyword evidence="10" id="KW-1185">Reference proteome</keyword>
<dbReference type="PANTHER" id="PTHR11142:SF0">
    <property type="entry name" value="TRNA PSEUDOURIDINE SYNTHASE-LIKE 1"/>
    <property type="match status" value="1"/>
</dbReference>
<dbReference type="InterPro" id="IPR020094">
    <property type="entry name" value="TruA/RsuA/RluB/E/F_N"/>
</dbReference>
<evidence type="ECO:0000256" key="6">
    <source>
        <dbReference type="PIRSR" id="PIRSR001430-2"/>
    </source>
</evidence>
<evidence type="ECO:0000256" key="1">
    <source>
        <dbReference type="ARBA" id="ARBA00009375"/>
    </source>
</evidence>
<dbReference type="GO" id="GO:0031119">
    <property type="term" value="P:tRNA pseudouridine synthesis"/>
    <property type="evidence" value="ECO:0007669"/>
    <property type="project" value="UniProtKB-UniRule"/>
</dbReference>
<dbReference type="PIRSF" id="PIRSF001430">
    <property type="entry name" value="tRNA_psdUrid_synth"/>
    <property type="match status" value="1"/>
</dbReference>
<evidence type="ECO:0000256" key="3">
    <source>
        <dbReference type="ARBA" id="ARBA00023235"/>
    </source>
</evidence>